<evidence type="ECO:0000313" key="3">
    <source>
        <dbReference type="Proteomes" id="UP000069940"/>
    </source>
</evidence>
<dbReference type="RefSeq" id="XP_019537386.3">
    <property type="nucleotide sequence ID" value="XM_019681841.3"/>
</dbReference>
<name>A0ABM1YYQ8_AEDAL</name>
<proteinExistence type="predicted"/>
<feature type="compositionally biased region" description="Basic residues" evidence="1">
    <location>
        <begin position="309"/>
        <end position="318"/>
    </location>
</feature>
<feature type="compositionally biased region" description="Acidic residues" evidence="1">
    <location>
        <begin position="292"/>
        <end position="303"/>
    </location>
</feature>
<keyword evidence="3" id="KW-1185">Reference proteome</keyword>
<dbReference type="GeneID" id="109408513"/>
<organism evidence="2 3">
    <name type="scientific">Aedes albopictus</name>
    <name type="common">Asian tiger mosquito</name>
    <name type="synonym">Stegomyia albopicta</name>
    <dbReference type="NCBI Taxonomy" id="7160"/>
    <lineage>
        <taxon>Eukaryota</taxon>
        <taxon>Metazoa</taxon>
        <taxon>Ecdysozoa</taxon>
        <taxon>Arthropoda</taxon>
        <taxon>Hexapoda</taxon>
        <taxon>Insecta</taxon>
        <taxon>Pterygota</taxon>
        <taxon>Neoptera</taxon>
        <taxon>Endopterygota</taxon>
        <taxon>Diptera</taxon>
        <taxon>Nematocera</taxon>
        <taxon>Culicoidea</taxon>
        <taxon>Culicidae</taxon>
        <taxon>Culicinae</taxon>
        <taxon>Aedini</taxon>
        <taxon>Aedes</taxon>
        <taxon>Stegomyia</taxon>
    </lineage>
</organism>
<reference evidence="3" key="1">
    <citation type="journal article" date="2015" name="Proc. Natl. Acad. Sci. U.S.A.">
        <title>Genome sequence of the Asian Tiger mosquito, Aedes albopictus, reveals insights into its biology, genetics, and evolution.</title>
        <authorList>
            <person name="Chen X.G."/>
            <person name="Jiang X."/>
            <person name="Gu J."/>
            <person name="Xu M."/>
            <person name="Wu Y."/>
            <person name="Deng Y."/>
            <person name="Zhang C."/>
            <person name="Bonizzoni M."/>
            <person name="Dermauw W."/>
            <person name="Vontas J."/>
            <person name="Armbruster P."/>
            <person name="Huang X."/>
            <person name="Yang Y."/>
            <person name="Zhang H."/>
            <person name="He W."/>
            <person name="Peng H."/>
            <person name="Liu Y."/>
            <person name="Wu K."/>
            <person name="Chen J."/>
            <person name="Lirakis M."/>
            <person name="Topalis P."/>
            <person name="Van Leeuwen T."/>
            <person name="Hall A.B."/>
            <person name="Jiang X."/>
            <person name="Thorpe C."/>
            <person name="Mueller R.L."/>
            <person name="Sun C."/>
            <person name="Waterhouse R.M."/>
            <person name="Yan G."/>
            <person name="Tu Z.J."/>
            <person name="Fang X."/>
            <person name="James A.A."/>
        </authorList>
    </citation>
    <scope>NUCLEOTIDE SEQUENCE [LARGE SCALE GENOMIC DNA]</scope>
    <source>
        <strain evidence="3">Foshan</strain>
    </source>
</reference>
<sequence>MLVHLHPQVIAVATPLLILSLIIVHSNARVLTKGHMKASTLSVAHNEEEIMVHDFDYPTMMEKDEANEVIAVRLLNSHRTTSFQPNSAELQNVSYENVQEDPKVTLYDGDKGQRDAIEPTTISIKLLSTTSQKSLPADDYSLEKDWVRSRIEIPVSSEEDHVSFVTSTTQKSRTEATTTHVPTLTISSSPLTTPKVPLVFGYRRRKPRNYNYYDDLPEIDFDQIDVSELEDSKTNDQQFMDIIAEGFQRSKEDKPSRSKKRRPKKQPKTTSTTPCPCLYQKRQPLPSYDYAIDYDDGNDDDQYIEPKPRRPPVKKRLISHQNRLPPPTGDDDYLTDPSSSIERVERVQSALERIMGIVTIMSHVDSFIHKKTKQSIRRLAKLYESVEE</sequence>
<evidence type="ECO:0000313" key="2">
    <source>
        <dbReference type="EnsemblMetazoa" id="AALFPA23_013309.P19277"/>
    </source>
</evidence>
<evidence type="ECO:0000256" key="1">
    <source>
        <dbReference type="SAM" id="MobiDB-lite"/>
    </source>
</evidence>
<accession>A0ABM1YYQ8</accession>
<reference evidence="2" key="2">
    <citation type="submission" date="2025-05" db="UniProtKB">
        <authorList>
            <consortium name="EnsemblMetazoa"/>
        </authorList>
    </citation>
    <scope>IDENTIFICATION</scope>
    <source>
        <strain evidence="2">Foshan</strain>
    </source>
</reference>
<dbReference type="EnsemblMetazoa" id="AALFPA23_013309.R19277">
    <property type="protein sequence ID" value="AALFPA23_013309.P19277"/>
    <property type="gene ID" value="AALFPA23_013309"/>
</dbReference>
<protein>
    <recommendedName>
        <fullName evidence="4">Secreted protein</fullName>
    </recommendedName>
</protein>
<feature type="region of interest" description="Disordered" evidence="1">
    <location>
        <begin position="246"/>
        <end position="333"/>
    </location>
</feature>
<evidence type="ECO:0008006" key="4">
    <source>
        <dbReference type="Google" id="ProtNLM"/>
    </source>
</evidence>
<feature type="compositionally biased region" description="Basic residues" evidence="1">
    <location>
        <begin position="257"/>
        <end position="267"/>
    </location>
</feature>
<dbReference type="Proteomes" id="UP000069940">
    <property type="component" value="Unassembled WGS sequence"/>
</dbReference>